<dbReference type="PANTHER" id="PTHR30629:SF2">
    <property type="entry name" value="PROPHAGE INTEGRASE INTS-RELATED"/>
    <property type="match status" value="1"/>
</dbReference>
<dbReference type="Pfam" id="PF13356">
    <property type="entry name" value="Arm-DNA-bind_3"/>
    <property type="match status" value="1"/>
</dbReference>
<dbReference type="CDD" id="cd00801">
    <property type="entry name" value="INT_P4_C"/>
    <property type="match status" value="1"/>
</dbReference>
<dbReference type="Proteomes" id="UP000494119">
    <property type="component" value="Unassembled WGS sequence"/>
</dbReference>
<evidence type="ECO:0000256" key="3">
    <source>
        <dbReference type="ARBA" id="ARBA00023125"/>
    </source>
</evidence>
<comment type="similarity">
    <text evidence="1">Belongs to the 'phage' integrase family.</text>
</comment>
<dbReference type="PANTHER" id="PTHR30629">
    <property type="entry name" value="PROPHAGE INTEGRASE"/>
    <property type="match status" value="1"/>
</dbReference>
<dbReference type="Pfam" id="PF00589">
    <property type="entry name" value="Phage_integrase"/>
    <property type="match status" value="1"/>
</dbReference>
<evidence type="ECO:0000313" key="7">
    <source>
        <dbReference type="EMBL" id="CAB3793567.1"/>
    </source>
</evidence>
<dbReference type="Gene3D" id="1.10.443.10">
    <property type="entry name" value="Intergrase catalytic core"/>
    <property type="match status" value="1"/>
</dbReference>
<accession>A0A6J5GBM3</accession>
<dbReference type="InterPro" id="IPR002104">
    <property type="entry name" value="Integrase_catalytic"/>
</dbReference>
<dbReference type="EMBL" id="CADIKL010000018">
    <property type="protein sequence ID" value="CAB3793567.1"/>
    <property type="molecule type" value="Genomic_DNA"/>
</dbReference>
<keyword evidence="2" id="KW-0229">DNA integration</keyword>
<dbReference type="InterPro" id="IPR013762">
    <property type="entry name" value="Integrase-like_cat_sf"/>
</dbReference>
<dbReference type="GO" id="GO:0006310">
    <property type="term" value="P:DNA recombination"/>
    <property type="evidence" value="ECO:0007669"/>
    <property type="project" value="UniProtKB-KW"/>
</dbReference>
<dbReference type="InterPro" id="IPR011010">
    <property type="entry name" value="DNA_brk_join_enz"/>
</dbReference>
<evidence type="ECO:0000256" key="1">
    <source>
        <dbReference type="ARBA" id="ARBA00008857"/>
    </source>
</evidence>
<dbReference type="SUPFAM" id="SSF56349">
    <property type="entry name" value="DNA breaking-rejoining enzymes"/>
    <property type="match status" value="1"/>
</dbReference>
<dbReference type="RefSeq" id="WP_160113489.1">
    <property type="nucleotide sequence ID" value="NZ_CADIKL010000018.1"/>
</dbReference>
<keyword evidence="4" id="KW-0233">DNA recombination</keyword>
<name>A0A6J5GBM3_9BURK</name>
<dbReference type="PROSITE" id="PS51898">
    <property type="entry name" value="TYR_RECOMBINASE"/>
    <property type="match status" value="1"/>
</dbReference>
<dbReference type="InterPro" id="IPR053876">
    <property type="entry name" value="Phage_int_M"/>
</dbReference>
<dbReference type="InterPro" id="IPR038488">
    <property type="entry name" value="Integrase_DNA-bd_sf"/>
</dbReference>
<dbReference type="GO" id="GO:0015074">
    <property type="term" value="P:DNA integration"/>
    <property type="evidence" value="ECO:0007669"/>
    <property type="project" value="UniProtKB-KW"/>
</dbReference>
<reference evidence="7 8" key="1">
    <citation type="submission" date="2020-04" db="EMBL/GenBank/DDBJ databases">
        <authorList>
            <person name="De Canck E."/>
        </authorList>
    </citation>
    <scope>NUCLEOTIDE SEQUENCE [LARGE SCALE GENOMIC DNA]</scope>
    <source>
        <strain evidence="7 8">LMG 28688</strain>
    </source>
</reference>
<feature type="region of interest" description="Disordered" evidence="5">
    <location>
        <begin position="1"/>
        <end position="23"/>
    </location>
</feature>
<feature type="compositionally biased region" description="Basic and acidic residues" evidence="5">
    <location>
        <begin position="7"/>
        <end position="16"/>
    </location>
</feature>
<dbReference type="Pfam" id="PF22022">
    <property type="entry name" value="Phage_int_M"/>
    <property type="match status" value="1"/>
</dbReference>
<dbReference type="InterPro" id="IPR025166">
    <property type="entry name" value="Integrase_DNA_bind_dom"/>
</dbReference>
<dbReference type="InterPro" id="IPR010998">
    <property type="entry name" value="Integrase_recombinase_N"/>
</dbReference>
<evidence type="ECO:0000256" key="5">
    <source>
        <dbReference type="SAM" id="MobiDB-lite"/>
    </source>
</evidence>
<protein>
    <submittedName>
        <fullName evidence="7">Prophage integrase IntA</fullName>
    </submittedName>
</protein>
<dbReference type="Gene3D" id="1.10.150.130">
    <property type="match status" value="1"/>
</dbReference>
<proteinExistence type="inferred from homology"/>
<evidence type="ECO:0000256" key="4">
    <source>
        <dbReference type="ARBA" id="ARBA00023172"/>
    </source>
</evidence>
<keyword evidence="3" id="KW-0238">DNA-binding</keyword>
<evidence type="ECO:0000256" key="2">
    <source>
        <dbReference type="ARBA" id="ARBA00022908"/>
    </source>
</evidence>
<sequence>MPMLTDRALRSLKPDDGPLTDSQVPGLMIRPNANGGKWALRYVSPTTRKRREMGLGVYPSTSLRDARVRALAMRSQIDSGHDPIQERGLEQVIAEREVNVPTFLQAAEKTHEKAKSGWKHADGRNARRWLSSVKMHLAPLLECRVDTLKPRDFSDALASAWIECPRVADNVFQRASAIMEWAFAAYPEYVMCNPVPSARALLPSRSARQSKPKHHPAIPHTDAPAFVRAHLAGIGPHDVTRACTFVLLHTAVRPAEVRGMEWGELDLDRARWLIPAERMKGGVEHDVPLVPEVVSLLRAMREIQVHDRYVFPNVTNTGPLSDVDLQTFFRKTGIVSDTPGRTPVPHGCRACFRGWVDAKGYDPRLGERQLAHRLRGETAVAYQRDTMFERRAILMGAWTNYLYGRAAAGDNAIPLNVSAAA</sequence>
<gene>
    <name evidence="7" type="primary">intA</name>
    <name evidence="7" type="ORF">LMG28688_03750</name>
</gene>
<keyword evidence="8" id="KW-1185">Reference proteome</keyword>
<organism evidence="7 8">
    <name type="scientific">Paraburkholderia caffeinitolerans</name>
    <dbReference type="NCBI Taxonomy" id="1723730"/>
    <lineage>
        <taxon>Bacteria</taxon>
        <taxon>Pseudomonadati</taxon>
        <taxon>Pseudomonadota</taxon>
        <taxon>Betaproteobacteria</taxon>
        <taxon>Burkholderiales</taxon>
        <taxon>Burkholderiaceae</taxon>
        <taxon>Paraburkholderia</taxon>
    </lineage>
</organism>
<dbReference type="GO" id="GO:0003677">
    <property type="term" value="F:DNA binding"/>
    <property type="evidence" value="ECO:0007669"/>
    <property type="project" value="UniProtKB-KW"/>
</dbReference>
<dbReference type="Gene3D" id="3.30.160.390">
    <property type="entry name" value="Integrase, DNA-binding domain"/>
    <property type="match status" value="1"/>
</dbReference>
<dbReference type="AlphaFoldDB" id="A0A6J5GBM3"/>
<evidence type="ECO:0000259" key="6">
    <source>
        <dbReference type="PROSITE" id="PS51898"/>
    </source>
</evidence>
<evidence type="ECO:0000313" key="8">
    <source>
        <dbReference type="Proteomes" id="UP000494119"/>
    </source>
</evidence>
<dbReference type="InterPro" id="IPR050808">
    <property type="entry name" value="Phage_Integrase"/>
</dbReference>
<feature type="domain" description="Tyr recombinase" evidence="6">
    <location>
        <begin position="217"/>
        <end position="395"/>
    </location>
</feature>